<evidence type="ECO:0000313" key="3">
    <source>
        <dbReference type="Proteomes" id="UP000198706"/>
    </source>
</evidence>
<gene>
    <name evidence="2" type="ORF">SAMN05216186_109185</name>
</gene>
<dbReference type="Pfam" id="PF01936">
    <property type="entry name" value="NYN"/>
    <property type="match status" value="1"/>
</dbReference>
<dbReference type="Proteomes" id="UP000198706">
    <property type="component" value="Unassembled WGS sequence"/>
</dbReference>
<dbReference type="CDD" id="cd18722">
    <property type="entry name" value="PIN_NicB-like"/>
    <property type="match status" value="1"/>
</dbReference>
<name>A0A1G9E2C8_9PSED</name>
<evidence type="ECO:0000313" key="2">
    <source>
        <dbReference type="EMBL" id="SDK70254.1"/>
    </source>
</evidence>
<sequence>MPTAILVDGAFFIKRFRKIEPANAYNAERAADLVHRWATAHLFPIGRPGGNGQGTGKRRELYRIFFYDCPPLLKKYHNPVSGKAVDFSKSDEAVFREELHRRLRAKRKLALRLGHLSGDVSWTIKPEKIKQLLKGEIQIADLTETDVKIDTKQKGVDMRIGVDVASLSFKKQVDQIVLIAGDADFVPAAKMARREGIDFILDPMWQNIPDGLMEHIDGLRSTCPKPPARTTATMPAEAAAG</sequence>
<keyword evidence="3" id="KW-1185">Reference proteome</keyword>
<accession>A0A1G9E2C8</accession>
<proteinExistence type="predicted"/>
<feature type="domain" description="NYN" evidence="1">
    <location>
        <begin position="128"/>
        <end position="198"/>
    </location>
</feature>
<evidence type="ECO:0000259" key="1">
    <source>
        <dbReference type="Pfam" id="PF01936"/>
    </source>
</evidence>
<dbReference type="STRING" id="137658.SAMN05216186_109185"/>
<dbReference type="AlphaFoldDB" id="A0A1G9E2C8"/>
<dbReference type="Gene3D" id="3.40.50.1010">
    <property type="entry name" value="5'-nuclease"/>
    <property type="match status" value="1"/>
</dbReference>
<dbReference type="GO" id="GO:0004540">
    <property type="term" value="F:RNA nuclease activity"/>
    <property type="evidence" value="ECO:0007669"/>
    <property type="project" value="InterPro"/>
</dbReference>
<dbReference type="RefSeq" id="WP_084339353.1">
    <property type="nucleotide sequence ID" value="NZ_CBKZNZ010000064.1"/>
</dbReference>
<reference evidence="2 3" key="1">
    <citation type="submission" date="2016-10" db="EMBL/GenBank/DDBJ databases">
        <authorList>
            <person name="de Groot N.N."/>
        </authorList>
    </citation>
    <scope>NUCLEOTIDE SEQUENCE [LARGE SCALE GENOMIC DNA]</scope>
    <source>
        <strain evidence="2 3">JCM 21544</strain>
    </source>
</reference>
<dbReference type="EMBL" id="FNFD01000009">
    <property type="protein sequence ID" value="SDK70254.1"/>
    <property type="molecule type" value="Genomic_DNA"/>
</dbReference>
<protein>
    <submittedName>
        <fullName evidence="2">NYN domain-containing protein</fullName>
    </submittedName>
</protein>
<dbReference type="InterPro" id="IPR021139">
    <property type="entry name" value="NYN"/>
</dbReference>
<organism evidence="2 3">
    <name type="scientific">Pseudomonas indica</name>
    <dbReference type="NCBI Taxonomy" id="137658"/>
    <lineage>
        <taxon>Bacteria</taxon>
        <taxon>Pseudomonadati</taxon>
        <taxon>Pseudomonadota</taxon>
        <taxon>Gammaproteobacteria</taxon>
        <taxon>Pseudomonadales</taxon>
        <taxon>Pseudomonadaceae</taxon>
        <taxon>Pseudomonas</taxon>
    </lineage>
</organism>